<name>A0AAD6ZZ77_9AGAR</name>
<reference evidence="2" key="1">
    <citation type="submission" date="2023-03" db="EMBL/GenBank/DDBJ databases">
        <title>Massive genome expansion in bonnet fungi (Mycena s.s.) driven by repeated elements and novel gene families across ecological guilds.</title>
        <authorList>
            <consortium name="Lawrence Berkeley National Laboratory"/>
            <person name="Harder C.B."/>
            <person name="Miyauchi S."/>
            <person name="Viragh M."/>
            <person name="Kuo A."/>
            <person name="Thoen E."/>
            <person name="Andreopoulos B."/>
            <person name="Lu D."/>
            <person name="Skrede I."/>
            <person name="Drula E."/>
            <person name="Henrissat B."/>
            <person name="Morin E."/>
            <person name="Kohler A."/>
            <person name="Barry K."/>
            <person name="LaButti K."/>
            <person name="Morin E."/>
            <person name="Salamov A."/>
            <person name="Lipzen A."/>
            <person name="Mereny Z."/>
            <person name="Hegedus B."/>
            <person name="Baldrian P."/>
            <person name="Stursova M."/>
            <person name="Weitz H."/>
            <person name="Taylor A."/>
            <person name="Grigoriev I.V."/>
            <person name="Nagy L.G."/>
            <person name="Martin F."/>
            <person name="Kauserud H."/>
        </authorList>
    </citation>
    <scope>NUCLEOTIDE SEQUENCE</scope>
    <source>
        <strain evidence="2">CBHHK002</strain>
    </source>
</reference>
<evidence type="ECO:0000313" key="2">
    <source>
        <dbReference type="EMBL" id="KAJ7346416.1"/>
    </source>
</evidence>
<accession>A0AAD6ZZ77</accession>
<feature type="region of interest" description="Disordered" evidence="1">
    <location>
        <begin position="1"/>
        <end position="21"/>
    </location>
</feature>
<dbReference type="AlphaFoldDB" id="A0AAD6ZZ77"/>
<sequence length="531" mass="61675">MNLGPKNSSVHSRASSSPPIDSDKCHHTLRFNLLVHRDDLHRLSCSFPCRTVEGMSDALVRAPQNSKTARDEFLKAYGLHDFKHYLWEFAHSDLYKAVAYDCLHFFNGGIWGRHMWVLLKEYLQENELASIFNDCMSRFPRWRNLKHLPSATTIDYSDGQTFLDILNLKGCRRLHSTASALPCIVQLLPPKSSLVRLVRVMQKIRVMLGLDVTTSTRLEYLRKVIYEYEKISKEISNEHGKSLDFLKQHFLSHAIRNFKLKGTSRNMNTRPGEGFQQEVSAMYKKTNGRNAEHQIAILDENEETMARLDMQVETWRRNQEEDSDKLDLIPSANPNFSAHWTLGSPNSRVSPRRLEWTERHNPLFRNFGQRLREYLALQHPFQPVHPDEDIEIMPCKVLYIEYQSTVDWRSSRDILRCNPEFNNCSRYDSIIYSAADDPITMGQLIMVFRCFLPRNVTLDLAMIKPYRNSSWQPKTRTDCPIREQNAGGVFIALEHLVRGALLCPIFGALREAFYVVDCIDEDMFLRINGID</sequence>
<feature type="compositionally biased region" description="Low complexity" evidence="1">
    <location>
        <begin position="8"/>
        <end position="17"/>
    </location>
</feature>
<comment type="caution">
    <text evidence="2">The sequence shown here is derived from an EMBL/GenBank/DDBJ whole genome shotgun (WGS) entry which is preliminary data.</text>
</comment>
<evidence type="ECO:0000256" key="1">
    <source>
        <dbReference type="SAM" id="MobiDB-lite"/>
    </source>
</evidence>
<proteinExistence type="predicted"/>
<dbReference type="EMBL" id="JARIHO010000021">
    <property type="protein sequence ID" value="KAJ7346416.1"/>
    <property type="molecule type" value="Genomic_DNA"/>
</dbReference>
<evidence type="ECO:0000313" key="3">
    <source>
        <dbReference type="Proteomes" id="UP001218218"/>
    </source>
</evidence>
<gene>
    <name evidence="2" type="ORF">DFH08DRAFT_701192</name>
</gene>
<protein>
    <submittedName>
        <fullName evidence="2">Uncharacterized protein</fullName>
    </submittedName>
</protein>
<organism evidence="2 3">
    <name type="scientific">Mycena albidolilacea</name>
    <dbReference type="NCBI Taxonomy" id="1033008"/>
    <lineage>
        <taxon>Eukaryota</taxon>
        <taxon>Fungi</taxon>
        <taxon>Dikarya</taxon>
        <taxon>Basidiomycota</taxon>
        <taxon>Agaricomycotina</taxon>
        <taxon>Agaricomycetes</taxon>
        <taxon>Agaricomycetidae</taxon>
        <taxon>Agaricales</taxon>
        <taxon>Marasmiineae</taxon>
        <taxon>Mycenaceae</taxon>
        <taxon>Mycena</taxon>
    </lineage>
</organism>
<dbReference type="Proteomes" id="UP001218218">
    <property type="component" value="Unassembled WGS sequence"/>
</dbReference>
<keyword evidence="3" id="KW-1185">Reference proteome</keyword>